<feature type="region of interest" description="Disordered" evidence="3">
    <location>
        <begin position="183"/>
        <end position="295"/>
    </location>
</feature>
<feature type="compositionally biased region" description="Polar residues" evidence="3">
    <location>
        <begin position="1305"/>
        <end position="1320"/>
    </location>
</feature>
<feature type="compositionally biased region" description="Basic and acidic residues" evidence="3">
    <location>
        <begin position="914"/>
        <end position="929"/>
    </location>
</feature>
<evidence type="ECO:0000313" key="7">
    <source>
        <dbReference type="Proteomes" id="UP000053872"/>
    </source>
</evidence>
<evidence type="ECO:0000256" key="2">
    <source>
        <dbReference type="SAM" id="Coils"/>
    </source>
</evidence>
<feature type="compositionally biased region" description="Acidic residues" evidence="3">
    <location>
        <begin position="93"/>
        <end position="103"/>
    </location>
</feature>
<feature type="domain" description="CCDC144C-like coiled-coil" evidence="5">
    <location>
        <begin position="1038"/>
        <end position="1514"/>
    </location>
</feature>
<dbReference type="InterPro" id="IPR021885">
    <property type="entry name" value="DUF3496"/>
</dbReference>
<feature type="coiled-coil region" evidence="2">
    <location>
        <begin position="1624"/>
        <end position="1665"/>
    </location>
</feature>
<keyword evidence="1 2" id="KW-0175">Coiled coil</keyword>
<feature type="domain" description="DUF3496" evidence="4">
    <location>
        <begin position="1738"/>
        <end position="1808"/>
    </location>
</feature>
<dbReference type="PANTHER" id="PTHR24147">
    <property type="entry name" value="ANKYRIN REPEAT DOMAIN 36-RELATED"/>
    <property type="match status" value="1"/>
</dbReference>
<reference evidence="6 7" key="1">
    <citation type="journal article" date="2013" name="Science">
        <title>Genomic diversity and evolution of the head crest in the rock pigeon.</title>
        <authorList>
            <person name="Shapiro M.D."/>
            <person name="Kronenberg Z."/>
            <person name="Li C."/>
            <person name="Domyan E.T."/>
            <person name="Pan H."/>
            <person name="Campbell M."/>
            <person name="Tan H."/>
            <person name="Huff C.D."/>
            <person name="Hu H."/>
            <person name="Vickrey A.I."/>
            <person name="Nielsen S.C."/>
            <person name="Stringham S.A."/>
            <person name="Hu H."/>
            <person name="Willerslev E."/>
            <person name="Gilbert M.T."/>
            <person name="Yandell M."/>
            <person name="Zhang G."/>
            <person name="Wang J."/>
        </authorList>
    </citation>
    <scope>NUCLEOTIDE SEQUENCE [LARGE SCALE GENOMIC DNA]</scope>
    <source>
        <tissue evidence="6">Blood</tissue>
    </source>
</reference>
<feature type="region of interest" description="Disordered" evidence="3">
    <location>
        <begin position="385"/>
        <end position="447"/>
    </location>
</feature>
<gene>
    <name evidence="6" type="ORF">A306_00005064</name>
</gene>
<feature type="compositionally biased region" description="Basic and acidic residues" evidence="3">
    <location>
        <begin position="72"/>
        <end position="92"/>
    </location>
</feature>
<feature type="compositionally biased region" description="Basic and acidic residues" evidence="3">
    <location>
        <begin position="318"/>
        <end position="328"/>
    </location>
</feature>
<accession>A0A2I0MJJ8</accession>
<dbReference type="EMBL" id="AKCR02000009">
    <property type="protein sequence ID" value="PKK29850.1"/>
    <property type="molecule type" value="Genomic_DNA"/>
</dbReference>
<feature type="compositionally biased region" description="Basic and acidic residues" evidence="3">
    <location>
        <begin position="28"/>
        <end position="42"/>
    </location>
</feature>
<feature type="compositionally biased region" description="Acidic residues" evidence="3">
    <location>
        <begin position="338"/>
        <end position="355"/>
    </location>
</feature>
<feature type="compositionally biased region" description="Basic and acidic residues" evidence="3">
    <location>
        <begin position="196"/>
        <end position="217"/>
    </location>
</feature>
<feature type="compositionally biased region" description="Polar residues" evidence="3">
    <location>
        <begin position="891"/>
        <end position="912"/>
    </location>
</feature>
<evidence type="ECO:0000256" key="3">
    <source>
        <dbReference type="SAM" id="MobiDB-lite"/>
    </source>
</evidence>
<feature type="region of interest" description="Disordered" evidence="3">
    <location>
        <begin position="1"/>
        <end position="130"/>
    </location>
</feature>
<sequence length="1818" mass="209946">MQQSPTRTSRTGKSRKAIDDSSQGDSIRSSEKEEGDDNWHTSEEEELYFTPKKLQKPNLTLLMNAAQKFRKKNDDDSSRNESPKSPKKSLKEEQEEEDQEDEETQSKDIQVEKQGKKTKPKGEINQKLKDFSNAKYEGEAWCGTGDVCDDDHKISKELDEKIMNNEVSCKSVPKQAVFQNLNNLQDTQESQNRKSIIQEKFHRNADRNAAKSPKLEGQRPNSVVLECVDDKDTEEALKQEREEDTEEALKQERENLCLNSSQENLRAAFHSSTKGESTECEEKEEEQEKEDTGEKLQTAVVEGVKNSICNDNHQVHNASKENAGERNELVNSALPAEGAEEEEDNDSPWDSESDCEGMRQVSSGVFLPAADRQGIYSKILSEECNNGFSEKPSNSQLKTPESALEMKETSPKKRQQDADLLEELGLGDADDVGGEHSGSTCRMSSAAEKEDIKDALENDEMPGKCILETINLTQKTAWENQTDKAEIPPQEALVANEELHSADKQLSPKPWEERYERMWVESEKRELKTNFKSITAELKQLFGEINETRKTTSLAGEMSEVKSSCVVSSRATESDKKLENKGEFGDLKLMRGGKVPKMEIVIPSLGVLPDQNNLNANLEGSWSTDEDDSTNHTDNIKVPLAKGEEEKMPVMEMEENENGSSRNVMGRPEYSPRRNLNTSILDDVSTILPKIQCVSTSDENALFVRERKLGKDSGFNGDVPRECLINSNKRGETEIESLLANAQPLCGTLKKNLDEELKQDMERFKSKVGVLQIVFLALEKEKVQLQKEVEKEKSKLRCFKTEVMAKQEDLDKLNPPPGNITDQPMKQKVTLRKKDSSKIETGNTAEVKDEKNFSSEEGSRCIKMPMKGKLSPNAKASKKNKRQASKKKADQQMSSSTGNHFQVLDDSTFSETSQDERRPAAKLGSEKNKVSTQMDVTADPDLARSSDTTSADAELPTSTYKEATLLLEQLHVDHTDSAILLKLQNILLEYERIIEHEKNRYLAVWREVRKLESEKESSQLRAEETQEWKNDIQSLKCTLKQEEEKRLRVETLYEKTSETLRKKEDQYCKEMEEKQQLELRSRNLEMELITLRKLLKQVEEERDETRRQLSQEKSARALQEEILNHHLWRQKELEEEARTIEKSAAESDMEREKALMYKNQLLQDEITRLRVELDQVRLRHQEEEGKYLEENETLKEKNEDLKKQLRLNEEALAQTVFQYNGQLSLLKTESAVLNSKLEQTKESKDRLETEIESFRSRLNTTVQELERHQSSKSDAERMFQRERDEWLCMQDRLHRDLSDVRETNKSLSQQLSKAESKANSLENELHQLKQTLREKTLLLEMTQKELSQAQSQAKECDHARQLEKDQVSKFIIKQESLQERLAHLQSENLLLRQQLEDMQNKGILKEKVVNDVQDRFNDIFNKFRADTEKQVYLVEERNKELNAKCTDLREQVFKYETDKVEREGMIRQLQQELADAFKKQSMSEASLEVTARYRSDLEEDKLRLQKELEKVKTKLWELEEEHLQSDHRVHGLKIALENKEKEVQGFLLASSEANTAIKKLEEHVQRLEMENAKLEATLQQQGNKIEALQQDQQTSASIDNRLEELITSLRTTQAAAEDHHHQQVAELSQQLKAQSKKCEELEAENQDLREELSTMHENHQKLETSKCQLIEEVANLKHRLETSMVDHNHIEQYKKEVEERAEQEIRQKLQQVNLFLQVQAASQDRLEQIRASHHASLRKQLKHRIRDLEFELDRIKNIQQDNIFQKESTQAEVKRYKELYLEEVKIRRCLANKLERANEKLAEASTHLWEHIIIKKQG</sequence>
<feature type="compositionally biased region" description="Acidic residues" evidence="3">
    <location>
        <begin position="278"/>
        <end position="291"/>
    </location>
</feature>
<feature type="compositionally biased region" description="Basic and acidic residues" evidence="3">
    <location>
        <begin position="104"/>
        <end position="130"/>
    </location>
</feature>
<evidence type="ECO:0000259" key="5">
    <source>
        <dbReference type="Pfam" id="PF14915"/>
    </source>
</evidence>
<feature type="compositionally biased region" description="Polar residues" evidence="3">
    <location>
        <begin position="183"/>
        <end position="195"/>
    </location>
</feature>
<dbReference type="Pfam" id="PF12001">
    <property type="entry name" value="DUF3496"/>
    <property type="match status" value="1"/>
</dbReference>
<name>A0A2I0MJJ8_COLLI</name>
<feature type="region of interest" description="Disordered" evidence="3">
    <location>
        <begin position="1301"/>
        <end position="1320"/>
    </location>
</feature>
<dbReference type="InterPro" id="IPR039497">
    <property type="entry name" value="CC144C-like_CC_dom"/>
</dbReference>
<protein>
    <submittedName>
        <fullName evidence="6">Ankyrin repeat domain-containing protein 26</fullName>
    </submittedName>
</protein>
<feature type="compositionally biased region" description="Basic residues" evidence="3">
    <location>
        <begin position="876"/>
        <end position="886"/>
    </location>
</feature>
<dbReference type="InterPro" id="IPR050657">
    <property type="entry name" value="Ankyrin_repeat_domain"/>
</dbReference>
<dbReference type="STRING" id="8932.A0A2I0MJJ8"/>
<dbReference type="Pfam" id="PF14915">
    <property type="entry name" value="CCDC144C"/>
    <property type="match status" value="1"/>
</dbReference>
<proteinExistence type="predicted"/>
<feature type="coiled-coil region" evidence="2">
    <location>
        <begin position="775"/>
        <end position="802"/>
    </location>
</feature>
<evidence type="ECO:0000256" key="1">
    <source>
        <dbReference type="ARBA" id="ARBA00023054"/>
    </source>
</evidence>
<dbReference type="PANTHER" id="PTHR24147:SF53">
    <property type="entry name" value="ANKYRIN REPEAT DOMAIN 26"/>
    <property type="match status" value="1"/>
</dbReference>
<feature type="compositionally biased region" description="Basic and acidic residues" evidence="3">
    <location>
        <begin position="846"/>
        <end position="860"/>
    </location>
</feature>
<feature type="compositionally biased region" description="Polar residues" evidence="3">
    <location>
        <begin position="945"/>
        <end position="955"/>
    </location>
</feature>
<organism evidence="6 7">
    <name type="scientific">Columba livia</name>
    <name type="common">Rock dove</name>
    <dbReference type="NCBI Taxonomy" id="8932"/>
    <lineage>
        <taxon>Eukaryota</taxon>
        <taxon>Metazoa</taxon>
        <taxon>Chordata</taxon>
        <taxon>Craniata</taxon>
        <taxon>Vertebrata</taxon>
        <taxon>Euteleostomi</taxon>
        <taxon>Archelosauria</taxon>
        <taxon>Archosauria</taxon>
        <taxon>Dinosauria</taxon>
        <taxon>Saurischia</taxon>
        <taxon>Theropoda</taxon>
        <taxon>Coelurosauria</taxon>
        <taxon>Aves</taxon>
        <taxon>Neognathae</taxon>
        <taxon>Neoaves</taxon>
        <taxon>Columbimorphae</taxon>
        <taxon>Columbiformes</taxon>
        <taxon>Columbidae</taxon>
        <taxon>Columba</taxon>
    </lineage>
</organism>
<dbReference type="Proteomes" id="UP000053872">
    <property type="component" value="Unassembled WGS sequence"/>
</dbReference>
<dbReference type="InParanoid" id="A0A2I0MJJ8"/>
<feature type="region of interest" description="Disordered" evidence="3">
    <location>
        <begin position="313"/>
        <end position="359"/>
    </location>
</feature>
<evidence type="ECO:0000259" key="4">
    <source>
        <dbReference type="Pfam" id="PF12001"/>
    </source>
</evidence>
<feature type="coiled-coil region" evidence="2">
    <location>
        <begin position="1550"/>
        <end position="1591"/>
    </location>
</feature>
<evidence type="ECO:0000313" key="6">
    <source>
        <dbReference type="EMBL" id="PKK29850.1"/>
    </source>
</evidence>
<keyword evidence="7" id="KW-1185">Reference proteome</keyword>
<feature type="region of interest" description="Disordered" evidence="3">
    <location>
        <begin position="808"/>
        <end position="955"/>
    </location>
</feature>
<feature type="coiled-coil region" evidence="2">
    <location>
        <begin position="1494"/>
        <end position="1521"/>
    </location>
</feature>
<comment type="caution">
    <text evidence="6">The sequence shown here is derived from an EMBL/GenBank/DDBJ whole genome shotgun (WGS) entry which is preliminary data.</text>
</comment>
<feature type="compositionally biased region" description="Basic and acidic residues" evidence="3">
    <location>
        <begin position="404"/>
        <end position="417"/>
    </location>
</feature>
<feature type="compositionally biased region" description="Polar residues" evidence="3">
    <location>
        <begin position="385"/>
        <end position="399"/>
    </location>
</feature>
<feature type="compositionally biased region" description="Basic and acidic residues" evidence="3">
    <location>
        <begin position="228"/>
        <end position="255"/>
    </location>
</feature>